<keyword evidence="2" id="KW-1185">Reference proteome</keyword>
<organism evidence="1 2">
    <name type="scientific">Ixodes persulcatus</name>
    <name type="common">Taiga tick</name>
    <dbReference type="NCBI Taxonomy" id="34615"/>
    <lineage>
        <taxon>Eukaryota</taxon>
        <taxon>Metazoa</taxon>
        <taxon>Ecdysozoa</taxon>
        <taxon>Arthropoda</taxon>
        <taxon>Chelicerata</taxon>
        <taxon>Arachnida</taxon>
        <taxon>Acari</taxon>
        <taxon>Parasitiformes</taxon>
        <taxon>Ixodida</taxon>
        <taxon>Ixodoidea</taxon>
        <taxon>Ixodidae</taxon>
        <taxon>Ixodinae</taxon>
        <taxon>Ixodes</taxon>
    </lineage>
</organism>
<evidence type="ECO:0000313" key="1">
    <source>
        <dbReference type="EMBL" id="KAG0411209.1"/>
    </source>
</evidence>
<accession>A0AC60NWJ1</accession>
<sequence length="405" mass="44926">MSGLWAKLNRNPASAYVAVCVRCHSWVRYAHDAEVCEGVRREKHVYKTLYPWGSKAEFVEQLKQTVCYNEDGLVVLSKPYGVPLTVDYTQRGRAVSLTKRRLHVTGFGESPYSLEDALEGLSQHLNHKRLFCIKSAERYASGLTLLAADEGAAEKARRALLRAKPMLLPYITAWVIVKGYPTQETFRERVGMKFVPVDEEEKQAVIVRDFGSASVKKGTVKPVTVECRTLAKNPTLSVSLLEIATTSAQWHFFRAYSASKASCVLGDLGYASHVANVLGKPLLLSPGAAATSTPQVTHAPMWSLNLRLTTSQRSPAVARCNPGNPEDLVVEANAREAVCRRLEVAEGTRGHRMVPAMVHYRSLLLPHYRGKGEHLLLVDPGLPRHFAWTLDRLGTGLWRSVLASR</sequence>
<gene>
    <name evidence="1" type="ORF">HPB47_011674</name>
</gene>
<dbReference type="EMBL" id="JABSTQ010011452">
    <property type="protein sequence ID" value="KAG0411209.1"/>
    <property type="molecule type" value="Genomic_DNA"/>
</dbReference>
<evidence type="ECO:0000313" key="2">
    <source>
        <dbReference type="Proteomes" id="UP000805193"/>
    </source>
</evidence>
<protein>
    <submittedName>
        <fullName evidence="1">Uncharacterized protein</fullName>
    </submittedName>
</protein>
<name>A0AC60NWJ1_IXOPE</name>
<reference evidence="1 2" key="1">
    <citation type="journal article" date="2020" name="Cell">
        <title>Large-Scale Comparative Analyses of Tick Genomes Elucidate Their Genetic Diversity and Vector Capacities.</title>
        <authorList>
            <consortium name="Tick Genome and Microbiome Consortium (TIGMIC)"/>
            <person name="Jia N."/>
            <person name="Wang J."/>
            <person name="Shi W."/>
            <person name="Du L."/>
            <person name="Sun Y."/>
            <person name="Zhan W."/>
            <person name="Jiang J.F."/>
            <person name="Wang Q."/>
            <person name="Zhang B."/>
            <person name="Ji P."/>
            <person name="Bell-Sakyi L."/>
            <person name="Cui X.M."/>
            <person name="Yuan T.T."/>
            <person name="Jiang B.G."/>
            <person name="Yang W.F."/>
            <person name="Lam T.T."/>
            <person name="Chang Q.C."/>
            <person name="Ding S.J."/>
            <person name="Wang X.J."/>
            <person name="Zhu J.G."/>
            <person name="Ruan X.D."/>
            <person name="Zhao L."/>
            <person name="Wei J.T."/>
            <person name="Ye R.Z."/>
            <person name="Que T.C."/>
            <person name="Du C.H."/>
            <person name="Zhou Y.H."/>
            <person name="Cheng J.X."/>
            <person name="Dai P.F."/>
            <person name="Guo W.B."/>
            <person name="Han X.H."/>
            <person name="Huang E.J."/>
            <person name="Li L.F."/>
            <person name="Wei W."/>
            <person name="Gao Y.C."/>
            <person name="Liu J.Z."/>
            <person name="Shao H.Z."/>
            <person name="Wang X."/>
            <person name="Wang C.C."/>
            <person name="Yang T.C."/>
            <person name="Huo Q.B."/>
            <person name="Li W."/>
            <person name="Chen H.Y."/>
            <person name="Chen S.E."/>
            <person name="Zhou L.G."/>
            <person name="Ni X.B."/>
            <person name="Tian J.H."/>
            <person name="Sheng Y."/>
            <person name="Liu T."/>
            <person name="Pan Y.S."/>
            <person name="Xia L.Y."/>
            <person name="Li J."/>
            <person name="Zhao F."/>
            <person name="Cao W.C."/>
        </authorList>
    </citation>
    <scope>NUCLEOTIDE SEQUENCE [LARGE SCALE GENOMIC DNA]</scope>
    <source>
        <strain evidence="1">Iper-2018</strain>
    </source>
</reference>
<comment type="caution">
    <text evidence="1">The sequence shown here is derived from an EMBL/GenBank/DDBJ whole genome shotgun (WGS) entry which is preliminary data.</text>
</comment>
<proteinExistence type="predicted"/>
<dbReference type="Proteomes" id="UP000805193">
    <property type="component" value="Unassembled WGS sequence"/>
</dbReference>